<accession>A0A6M3LG14</accession>
<dbReference type="AlphaFoldDB" id="A0A6M3LG14"/>
<organism evidence="1">
    <name type="scientific">viral metagenome</name>
    <dbReference type="NCBI Taxonomy" id="1070528"/>
    <lineage>
        <taxon>unclassified sequences</taxon>
        <taxon>metagenomes</taxon>
        <taxon>organismal metagenomes</taxon>
    </lineage>
</organism>
<gene>
    <name evidence="1" type="ORF">MM415B03183_0005</name>
</gene>
<protein>
    <submittedName>
        <fullName evidence="1">Uncharacterized protein</fullName>
    </submittedName>
</protein>
<evidence type="ECO:0000313" key="1">
    <source>
        <dbReference type="EMBL" id="QJA92081.1"/>
    </source>
</evidence>
<reference evidence="1" key="1">
    <citation type="submission" date="2020-03" db="EMBL/GenBank/DDBJ databases">
        <title>The deep terrestrial virosphere.</title>
        <authorList>
            <person name="Holmfeldt K."/>
            <person name="Nilsson E."/>
            <person name="Simone D."/>
            <person name="Lopez-Fernandez M."/>
            <person name="Wu X."/>
            <person name="de Brujin I."/>
            <person name="Lundin D."/>
            <person name="Andersson A."/>
            <person name="Bertilsson S."/>
            <person name="Dopson M."/>
        </authorList>
    </citation>
    <scope>NUCLEOTIDE SEQUENCE</scope>
    <source>
        <strain evidence="1">MM415B03183</strain>
    </source>
</reference>
<dbReference type="EMBL" id="MT143036">
    <property type="protein sequence ID" value="QJA92081.1"/>
    <property type="molecule type" value="Genomic_DNA"/>
</dbReference>
<proteinExistence type="predicted"/>
<name>A0A6M3LG14_9ZZZZ</name>
<sequence>MKTRIEIDGKEYFYDLYRLKNYAFLTVDDELIMKSRLDDGLCRVRVVRFGPDNPLVELIRDRPAKVFWKLHKVDLKEGIYLIER</sequence>